<dbReference type="Proteomes" id="UP001152321">
    <property type="component" value="Unassembled WGS sequence"/>
</dbReference>
<dbReference type="RefSeq" id="WP_277579418.1">
    <property type="nucleotide sequence ID" value="NZ_JANRMI010000005.1"/>
</dbReference>
<keyword evidence="3" id="KW-1185">Reference proteome</keyword>
<evidence type="ECO:0000256" key="1">
    <source>
        <dbReference type="SAM" id="SignalP"/>
    </source>
</evidence>
<evidence type="ECO:0000313" key="2">
    <source>
        <dbReference type="EMBL" id="MDG0817942.1"/>
    </source>
</evidence>
<sequence>MIRKFLLITALFFATSAGAAEYKSSEEILKDLAVYTSADSKKDEEHLASIVVKIDEAVQFSLKNKPSEQLLHEILRVSYITLKNDPTAAVADVLVPLYKKDEKAFKKALKTLPKSEGNALLKAIKQAIHEEDVGNG</sequence>
<proteinExistence type="predicted"/>
<feature type="signal peptide" evidence="1">
    <location>
        <begin position="1"/>
        <end position="19"/>
    </location>
</feature>
<protein>
    <recommendedName>
        <fullName evidence="4">HEAT repeat domain-containing protein</fullName>
    </recommendedName>
</protein>
<comment type="caution">
    <text evidence="2">The sequence shown here is derived from an EMBL/GenBank/DDBJ whole genome shotgun (WGS) entry which is preliminary data.</text>
</comment>
<keyword evidence="1" id="KW-0732">Signal</keyword>
<evidence type="ECO:0008006" key="4">
    <source>
        <dbReference type="Google" id="ProtNLM"/>
    </source>
</evidence>
<reference evidence="2" key="1">
    <citation type="submission" date="2022-08" db="EMBL/GenBank/DDBJ databases">
        <title>Novel Bdellovibrio Species Isolated from Svalbard: Designation Bdellovibrio svalbardensis.</title>
        <authorList>
            <person name="Mitchell R.J."/>
            <person name="Choi S.Y."/>
        </authorList>
    </citation>
    <scope>NUCLEOTIDE SEQUENCE</scope>
    <source>
        <strain evidence="2">PAP01</strain>
    </source>
</reference>
<name>A0ABT6DM27_9BACT</name>
<dbReference type="EMBL" id="JANRMI010000005">
    <property type="protein sequence ID" value="MDG0817942.1"/>
    <property type="molecule type" value="Genomic_DNA"/>
</dbReference>
<evidence type="ECO:0000313" key="3">
    <source>
        <dbReference type="Proteomes" id="UP001152321"/>
    </source>
</evidence>
<accession>A0ABT6DM27</accession>
<gene>
    <name evidence="2" type="ORF">NWE73_16285</name>
</gene>
<feature type="chain" id="PRO_5047020126" description="HEAT repeat domain-containing protein" evidence="1">
    <location>
        <begin position="20"/>
        <end position="136"/>
    </location>
</feature>
<organism evidence="2 3">
    <name type="scientific">Bdellovibrio svalbardensis</name>
    <dbReference type="NCBI Taxonomy" id="2972972"/>
    <lineage>
        <taxon>Bacteria</taxon>
        <taxon>Pseudomonadati</taxon>
        <taxon>Bdellovibrionota</taxon>
        <taxon>Bdellovibrionia</taxon>
        <taxon>Bdellovibrionales</taxon>
        <taxon>Pseudobdellovibrionaceae</taxon>
        <taxon>Bdellovibrio</taxon>
    </lineage>
</organism>